<dbReference type="Pfam" id="PF02434">
    <property type="entry name" value="Fringe"/>
    <property type="match status" value="1"/>
</dbReference>
<dbReference type="Gene3D" id="3.90.550.50">
    <property type="match status" value="1"/>
</dbReference>
<evidence type="ECO:0000256" key="4">
    <source>
        <dbReference type="ARBA" id="ARBA00012557"/>
    </source>
</evidence>
<keyword evidence="10" id="KW-1133">Transmembrane helix</keyword>
<dbReference type="PANTHER" id="PTHR23033">
    <property type="entry name" value="BETA1,3-GALACTOSYLTRANSFERASE"/>
    <property type="match status" value="1"/>
</dbReference>
<comment type="pathway">
    <text evidence="2">Protein modification; protein glycosylation.</text>
</comment>
<keyword evidence="7" id="KW-0812">Transmembrane</keyword>
<proteinExistence type="inferred from homology"/>
<evidence type="ECO:0000256" key="7">
    <source>
        <dbReference type="ARBA" id="ARBA00022692"/>
    </source>
</evidence>
<keyword evidence="6" id="KW-0808">Transferase</keyword>
<evidence type="ECO:0000313" key="13">
    <source>
        <dbReference type="Proteomes" id="UP000887566"/>
    </source>
</evidence>
<dbReference type="EC" id="2.4.1.122" evidence="4"/>
<evidence type="ECO:0000313" key="14">
    <source>
        <dbReference type="WBParaSite" id="PSAMB.scaffold1741size28220.g14755.t1"/>
    </source>
</evidence>
<evidence type="ECO:0000256" key="3">
    <source>
        <dbReference type="ARBA" id="ARBA00006462"/>
    </source>
</evidence>
<comment type="similarity">
    <text evidence="3">Belongs to the glycosyltransferase 31 family. Beta3-Gal-T subfamily.</text>
</comment>
<evidence type="ECO:0000256" key="2">
    <source>
        <dbReference type="ARBA" id="ARBA00004922"/>
    </source>
</evidence>
<evidence type="ECO:0000256" key="1">
    <source>
        <dbReference type="ARBA" id="ARBA00004606"/>
    </source>
</evidence>
<organism evidence="13 14">
    <name type="scientific">Plectus sambesii</name>
    <dbReference type="NCBI Taxonomy" id="2011161"/>
    <lineage>
        <taxon>Eukaryota</taxon>
        <taxon>Metazoa</taxon>
        <taxon>Ecdysozoa</taxon>
        <taxon>Nematoda</taxon>
        <taxon>Chromadorea</taxon>
        <taxon>Plectida</taxon>
        <taxon>Plectina</taxon>
        <taxon>Plectoidea</taxon>
        <taxon>Plectidae</taxon>
        <taxon>Plectus</taxon>
    </lineage>
</organism>
<evidence type="ECO:0000256" key="8">
    <source>
        <dbReference type="ARBA" id="ARBA00022741"/>
    </source>
</evidence>
<evidence type="ECO:0000259" key="12">
    <source>
        <dbReference type="Pfam" id="PF02434"/>
    </source>
</evidence>
<keyword evidence="8" id="KW-0547">Nucleotide-binding</keyword>
<dbReference type="GO" id="GO:0016263">
    <property type="term" value="F:glycoprotein-N-acetylgalactosamine 3-beta-galactosyltransferase activity"/>
    <property type="evidence" value="ECO:0007669"/>
    <property type="project" value="UniProtKB-EC"/>
</dbReference>
<name>A0A914VBI7_9BILA</name>
<evidence type="ECO:0000256" key="10">
    <source>
        <dbReference type="ARBA" id="ARBA00022989"/>
    </source>
</evidence>
<protein>
    <recommendedName>
        <fullName evidence="4">N-acetylgalactosaminide beta-1,3-galactosyltransferase</fullName>
        <ecNumber evidence="4">2.4.1.122</ecNumber>
    </recommendedName>
</protein>
<dbReference type="GO" id="GO:0016020">
    <property type="term" value="C:membrane"/>
    <property type="evidence" value="ECO:0007669"/>
    <property type="project" value="UniProtKB-SubCell"/>
</dbReference>
<evidence type="ECO:0000256" key="5">
    <source>
        <dbReference type="ARBA" id="ARBA00022676"/>
    </source>
</evidence>
<evidence type="ECO:0000256" key="9">
    <source>
        <dbReference type="ARBA" id="ARBA00022968"/>
    </source>
</evidence>
<evidence type="ECO:0000256" key="6">
    <source>
        <dbReference type="ARBA" id="ARBA00022679"/>
    </source>
</evidence>
<evidence type="ECO:0000256" key="11">
    <source>
        <dbReference type="ARBA" id="ARBA00023136"/>
    </source>
</evidence>
<dbReference type="InterPro" id="IPR003378">
    <property type="entry name" value="Fringe-like_glycosylTrfase"/>
</dbReference>
<feature type="domain" description="Fringe-like glycosyltransferase" evidence="12">
    <location>
        <begin position="12"/>
        <end position="192"/>
    </location>
</feature>
<keyword evidence="9" id="KW-0735">Signal-anchor</keyword>
<comment type="subcellular location">
    <subcellularLocation>
        <location evidence="1">Membrane</location>
        <topology evidence="1">Single-pass type II membrane protein</topology>
    </subcellularLocation>
</comment>
<keyword evidence="13" id="KW-1185">Reference proteome</keyword>
<dbReference type="Proteomes" id="UP000887566">
    <property type="component" value="Unplaced"/>
</dbReference>
<accession>A0A914VBI7</accession>
<keyword evidence="5" id="KW-0328">Glycosyltransferase</keyword>
<sequence>MFRQNFSENMEKTTVPRVFCWIMTTSLYRQSRTIYLEDTWPKRCDRYMFFTDNATGLDESFHKAIFANLNEGHENLWEKTKAAMQYIYENLVNDFDYFLKADDDTYIVVENLRQFLAPFNGSDHHYFGYKWSHELRHGHASGGAGYVLSRSTLKLLVESLSNTTICPAILANATNEIAEDLQVGRCLENLDIFLEPTADPKGLEKFLPLHPNLFNLLGKTGEESISSDVIGIHYLSPTEYRLIDFFLYRFRMANPNERRKLR</sequence>
<dbReference type="AlphaFoldDB" id="A0A914VBI7"/>
<dbReference type="PANTHER" id="PTHR23033:SF12">
    <property type="entry name" value="GLYCOPROTEIN-N-ACETYLGALACTOSAMINE 3-BETA-GALACTOSYLTRANSFERASE 1-RELATED"/>
    <property type="match status" value="1"/>
</dbReference>
<reference evidence="14" key="1">
    <citation type="submission" date="2022-11" db="UniProtKB">
        <authorList>
            <consortium name="WormBaseParasite"/>
        </authorList>
    </citation>
    <scope>IDENTIFICATION</scope>
</reference>
<keyword evidence="11" id="KW-0472">Membrane</keyword>
<dbReference type="GO" id="GO:0000166">
    <property type="term" value="F:nucleotide binding"/>
    <property type="evidence" value="ECO:0007669"/>
    <property type="project" value="UniProtKB-KW"/>
</dbReference>
<dbReference type="InterPro" id="IPR026050">
    <property type="entry name" value="C1GALT1/C1GALT1_chp1"/>
</dbReference>
<dbReference type="WBParaSite" id="PSAMB.scaffold1741size28220.g14755.t1">
    <property type="protein sequence ID" value="PSAMB.scaffold1741size28220.g14755.t1"/>
    <property type="gene ID" value="PSAMB.scaffold1741size28220.g14755"/>
</dbReference>